<evidence type="ECO:0000256" key="3">
    <source>
        <dbReference type="ARBA" id="ARBA00009183"/>
    </source>
</evidence>
<dbReference type="GO" id="GO:0009851">
    <property type="term" value="P:auxin biosynthetic process"/>
    <property type="evidence" value="ECO:0007669"/>
    <property type="project" value="UniProtKB-KW"/>
</dbReference>
<dbReference type="EMBL" id="LEKV01000071">
    <property type="protein sequence ID" value="KVI11606.1"/>
    <property type="molecule type" value="Genomic_DNA"/>
</dbReference>
<evidence type="ECO:0000313" key="12">
    <source>
        <dbReference type="EMBL" id="KVI11606.1"/>
    </source>
</evidence>
<dbReference type="FunFam" id="3.50.50.60:FF:000100">
    <property type="entry name" value="Flavin-containing monooxygenase"/>
    <property type="match status" value="1"/>
</dbReference>
<dbReference type="Gramene" id="KVI11606">
    <property type="protein sequence ID" value="KVI11606"/>
    <property type="gene ID" value="Ccrd_009992"/>
</dbReference>
<evidence type="ECO:0000256" key="1">
    <source>
        <dbReference type="ARBA" id="ARBA00001974"/>
    </source>
</evidence>
<comment type="catalytic activity">
    <reaction evidence="10">
        <text>indole-3-pyruvate + NADPH + O2 + H(+) = (indol-3-yl)acetate + CO2 + NADP(+) + H2O</text>
        <dbReference type="Rhea" id="RHEA:34331"/>
        <dbReference type="ChEBI" id="CHEBI:15377"/>
        <dbReference type="ChEBI" id="CHEBI:15378"/>
        <dbReference type="ChEBI" id="CHEBI:15379"/>
        <dbReference type="ChEBI" id="CHEBI:16526"/>
        <dbReference type="ChEBI" id="CHEBI:17640"/>
        <dbReference type="ChEBI" id="CHEBI:30854"/>
        <dbReference type="ChEBI" id="CHEBI:57783"/>
        <dbReference type="ChEBI" id="CHEBI:58349"/>
        <dbReference type="EC" id="1.14.13.168"/>
    </reaction>
</comment>
<dbReference type="PANTHER" id="PTHR43539">
    <property type="entry name" value="FLAVIN-BINDING MONOOXYGENASE-LIKE PROTEIN (AFU_ORTHOLOGUE AFUA_4G09220)"/>
    <property type="match status" value="1"/>
</dbReference>
<evidence type="ECO:0000256" key="8">
    <source>
        <dbReference type="ARBA" id="ARBA00023033"/>
    </source>
</evidence>
<keyword evidence="9" id="KW-0073">Auxin biosynthesis</keyword>
<dbReference type="GO" id="GO:0050661">
    <property type="term" value="F:NADP binding"/>
    <property type="evidence" value="ECO:0007669"/>
    <property type="project" value="InterPro"/>
</dbReference>
<evidence type="ECO:0000256" key="4">
    <source>
        <dbReference type="ARBA" id="ARBA00022630"/>
    </source>
</evidence>
<dbReference type="InterPro" id="IPR050982">
    <property type="entry name" value="Auxin_biosynth/cation_transpt"/>
</dbReference>
<sequence>MMEEVEFKKVHDPYLQSKMTNSDTPLHCVWVPGPIIVGAGPSGLAAAACLKNHNVPALILEQANCIASLWQFKTYDRLRLHLPKQFCQLPLMPFPVNFPTYPTKEQFLAYLESYAENFDLKPIFNATVVSAEFDSRCGFWRVKTKVTEYVCRWLIVATGENAVEVVPRLEGMNEFNGPIVHTSSYKSGEGFEHKSVLVVGCGNSGMEVCLDLCNYNAFPSLVVRDSLHVLPQEMFWVSTFGLSMWLLKWLPVQIVDQLLLFVSRFMLGDTSHIGLNRPKLGPLELKGISGKTPVLDVGTLAKIKTGDIKVYPEIKRLACNVVEFVDGRKEKFDAIILATGYRSNVPTWLKDLNLFSEKDGFPMKKFPEGWKGKHGLYAVGFTKRGLLGTSIDASKVAKEIAGQWNNSHRKCEILQGRKTSIDS</sequence>
<evidence type="ECO:0000256" key="10">
    <source>
        <dbReference type="ARBA" id="ARBA00047707"/>
    </source>
</evidence>
<evidence type="ECO:0000256" key="11">
    <source>
        <dbReference type="RuleBase" id="RU361177"/>
    </source>
</evidence>
<dbReference type="SUPFAM" id="SSF51905">
    <property type="entry name" value="FAD/NAD(P)-binding domain"/>
    <property type="match status" value="2"/>
</dbReference>
<keyword evidence="8 11" id="KW-0503">Monooxygenase</keyword>
<evidence type="ECO:0000256" key="5">
    <source>
        <dbReference type="ARBA" id="ARBA00022827"/>
    </source>
</evidence>
<dbReference type="PANTHER" id="PTHR43539:SF36">
    <property type="entry name" value="INDOLE-3-PYRUVATE MONOOXYGENASE YUCCA2"/>
    <property type="match status" value="1"/>
</dbReference>
<dbReference type="PRINTS" id="PR00368">
    <property type="entry name" value="FADPNR"/>
</dbReference>
<dbReference type="GO" id="GO:0004499">
    <property type="term" value="F:N,N-dimethylaniline monooxygenase activity"/>
    <property type="evidence" value="ECO:0007669"/>
    <property type="project" value="InterPro"/>
</dbReference>
<protein>
    <recommendedName>
        <fullName evidence="11">Flavin-containing monooxygenase</fullName>
        <ecNumber evidence="11">1.-.-.-</ecNumber>
    </recommendedName>
</protein>
<evidence type="ECO:0000313" key="13">
    <source>
        <dbReference type="Proteomes" id="UP000243975"/>
    </source>
</evidence>
<proteinExistence type="inferred from homology"/>
<gene>
    <name evidence="12" type="ORF">Ccrd_009992</name>
</gene>
<dbReference type="OrthoDB" id="66881at2759"/>
<organism evidence="12 13">
    <name type="scientific">Cynara cardunculus var. scolymus</name>
    <name type="common">Globe artichoke</name>
    <name type="synonym">Cynara scolymus</name>
    <dbReference type="NCBI Taxonomy" id="59895"/>
    <lineage>
        <taxon>Eukaryota</taxon>
        <taxon>Viridiplantae</taxon>
        <taxon>Streptophyta</taxon>
        <taxon>Embryophyta</taxon>
        <taxon>Tracheophyta</taxon>
        <taxon>Spermatophyta</taxon>
        <taxon>Magnoliopsida</taxon>
        <taxon>eudicotyledons</taxon>
        <taxon>Gunneridae</taxon>
        <taxon>Pentapetalae</taxon>
        <taxon>asterids</taxon>
        <taxon>campanulids</taxon>
        <taxon>Asterales</taxon>
        <taxon>Asteraceae</taxon>
        <taxon>Carduoideae</taxon>
        <taxon>Cardueae</taxon>
        <taxon>Carduinae</taxon>
        <taxon>Cynara</taxon>
    </lineage>
</organism>
<accession>A0A103YLY7</accession>
<dbReference type="InterPro" id="IPR036188">
    <property type="entry name" value="FAD/NAD-bd_sf"/>
</dbReference>
<keyword evidence="5 11" id="KW-0274">FAD</keyword>
<keyword evidence="13" id="KW-1185">Reference proteome</keyword>
<evidence type="ECO:0000256" key="9">
    <source>
        <dbReference type="ARBA" id="ARBA00023070"/>
    </source>
</evidence>
<dbReference type="STRING" id="59895.A0A103YLY7"/>
<dbReference type="Proteomes" id="UP000243975">
    <property type="component" value="Unassembled WGS sequence"/>
</dbReference>
<dbReference type="PRINTS" id="PR00469">
    <property type="entry name" value="PNDRDTASEII"/>
</dbReference>
<dbReference type="InterPro" id="IPR020946">
    <property type="entry name" value="Flavin_mOase-like"/>
</dbReference>
<name>A0A103YLY7_CYNCS</name>
<dbReference type="GO" id="GO:0103075">
    <property type="term" value="F:indole-3-pyruvate monooxygenase activity"/>
    <property type="evidence" value="ECO:0007669"/>
    <property type="project" value="UniProtKB-EC"/>
</dbReference>
<evidence type="ECO:0000256" key="2">
    <source>
        <dbReference type="ARBA" id="ARBA00004814"/>
    </source>
</evidence>
<evidence type="ECO:0000256" key="7">
    <source>
        <dbReference type="ARBA" id="ARBA00023002"/>
    </source>
</evidence>
<dbReference type="OMA" id="CELILMP"/>
<keyword evidence="7 11" id="KW-0560">Oxidoreductase</keyword>
<dbReference type="Gene3D" id="3.50.50.60">
    <property type="entry name" value="FAD/NAD(P)-binding domain"/>
    <property type="match status" value="1"/>
</dbReference>
<comment type="pathway">
    <text evidence="2">Plant hormone metabolism; auxin biosynthesis.</text>
</comment>
<dbReference type="EC" id="1.-.-.-" evidence="11"/>
<evidence type="ECO:0000256" key="6">
    <source>
        <dbReference type="ARBA" id="ARBA00022857"/>
    </source>
</evidence>
<comment type="cofactor">
    <cofactor evidence="1 11">
        <name>FAD</name>
        <dbReference type="ChEBI" id="CHEBI:57692"/>
    </cofactor>
</comment>
<reference evidence="12 13" key="1">
    <citation type="journal article" date="2016" name="Sci. Rep.">
        <title>The genome sequence of the outbreeding globe artichoke constructed de novo incorporating a phase-aware low-pass sequencing strategy of F1 progeny.</title>
        <authorList>
            <person name="Scaglione D."/>
            <person name="Reyes-Chin-Wo S."/>
            <person name="Acquadro A."/>
            <person name="Froenicke L."/>
            <person name="Portis E."/>
            <person name="Beitel C."/>
            <person name="Tirone M."/>
            <person name="Mauro R."/>
            <person name="Lo Monaco A."/>
            <person name="Mauromicale G."/>
            <person name="Faccioli P."/>
            <person name="Cattivelli L."/>
            <person name="Rieseberg L."/>
            <person name="Michelmore R."/>
            <person name="Lanteri S."/>
        </authorList>
    </citation>
    <scope>NUCLEOTIDE SEQUENCE [LARGE SCALE GENOMIC DNA]</scope>
    <source>
        <strain evidence="12">2C</strain>
    </source>
</reference>
<dbReference type="Pfam" id="PF00743">
    <property type="entry name" value="FMO-like"/>
    <property type="match status" value="1"/>
</dbReference>
<comment type="caution">
    <text evidence="12">The sequence shown here is derived from an EMBL/GenBank/DDBJ whole genome shotgun (WGS) entry which is preliminary data.</text>
</comment>
<keyword evidence="4 11" id="KW-0285">Flavoprotein</keyword>
<comment type="similarity">
    <text evidence="3 11">Belongs to the FMO family.</text>
</comment>
<dbReference type="GO" id="GO:0050660">
    <property type="term" value="F:flavin adenine dinucleotide binding"/>
    <property type="evidence" value="ECO:0007669"/>
    <property type="project" value="InterPro"/>
</dbReference>
<keyword evidence="6" id="KW-0521">NADP</keyword>
<dbReference type="AlphaFoldDB" id="A0A103YLY7"/>